<dbReference type="PANTHER" id="PTHR30093">
    <property type="entry name" value="GENERAL SECRETION PATHWAY PROTEIN G"/>
    <property type="match status" value="1"/>
</dbReference>
<evidence type="ECO:0000259" key="1">
    <source>
        <dbReference type="Pfam" id="PF07596"/>
    </source>
</evidence>
<feature type="domain" description="DUF1559" evidence="1">
    <location>
        <begin position="28"/>
        <end position="107"/>
    </location>
</feature>
<dbReference type="InterPro" id="IPR011453">
    <property type="entry name" value="DUF1559"/>
</dbReference>
<keyword evidence="3" id="KW-1185">Reference proteome</keyword>
<gene>
    <name evidence="2" type="ORF">Enr10x_08530</name>
</gene>
<dbReference type="AlphaFoldDB" id="A0A517Q1R4"/>
<dbReference type="PANTHER" id="PTHR30093:SF2">
    <property type="entry name" value="TYPE II SECRETION SYSTEM PROTEIN H"/>
    <property type="match status" value="1"/>
</dbReference>
<name>A0A517Q1R4_9PLAN</name>
<protein>
    <recommendedName>
        <fullName evidence="1">DUF1559 domain-containing protein</fullName>
    </recommendedName>
</protein>
<dbReference type="EMBL" id="CP037421">
    <property type="protein sequence ID" value="QDT25556.1"/>
    <property type="molecule type" value="Genomic_DNA"/>
</dbReference>
<dbReference type="Pfam" id="PF07596">
    <property type="entry name" value="SBP_bac_10"/>
    <property type="match status" value="1"/>
</dbReference>
<dbReference type="Proteomes" id="UP000315647">
    <property type="component" value="Chromosome"/>
</dbReference>
<dbReference type="SUPFAM" id="SSF54523">
    <property type="entry name" value="Pili subunits"/>
    <property type="match status" value="1"/>
</dbReference>
<accession>A0A517Q1R4</accession>
<reference evidence="2 3" key="1">
    <citation type="submission" date="2019-03" db="EMBL/GenBank/DDBJ databases">
        <title>Deep-cultivation of Planctomycetes and their phenomic and genomic characterization uncovers novel biology.</title>
        <authorList>
            <person name="Wiegand S."/>
            <person name="Jogler M."/>
            <person name="Boedeker C."/>
            <person name="Pinto D."/>
            <person name="Vollmers J."/>
            <person name="Rivas-Marin E."/>
            <person name="Kohn T."/>
            <person name="Peeters S.H."/>
            <person name="Heuer A."/>
            <person name="Rast P."/>
            <person name="Oberbeckmann S."/>
            <person name="Bunk B."/>
            <person name="Jeske O."/>
            <person name="Meyerdierks A."/>
            <person name="Storesund J.E."/>
            <person name="Kallscheuer N."/>
            <person name="Luecker S."/>
            <person name="Lage O.M."/>
            <person name="Pohl T."/>
            <person name="Merkel B.J."/>
            <person name="Hornburger P."/>
            <person name="Mueller R.-W."/>
            <person name="Bruemmer F."/>
            <person name="Labrenz M."/>
            <person name="Spormann A.M."/>
            <person name="Op den Camp H."/>
            <person name="Overmann J."/>
            <person name="Amann R."/>
            <person name="Jetten M.S.M."/>
            <person name="Mascher T."/>
            <person name="Medema M.H."/>
            <person name="Devos D.P."/>
            <person name="Kaster A.-K."/>
            <person name="Ovreas L."/>
            <person name="Rohde M."/>
            <person name="Galperin M.Y."/>
            <person name="Jogler C."/>
        </authorList>
    </citation>
    <scope>NUCLEOTIDE SEQUENCE [LARGE SCALE GENOMIC DNA]</scope>
    <source>
        <strain evidence="2 3">Enr10</strain>
    </source>
</reference>
<organism evidence="2 3">
    <name type="scientific">Gimesia panareensis</name>
    <dbReference type="NCBI Taxonomy" id="2527978"/>
    <lineage>
        <taxon>Bacteria</taxon>
        <taxon>Pseudomonadati</taxon>
        <taxon>Planctomycetota</taxon>
        <taxon>Planctomycetia</taxon>
        <taxon>Planctomycetales</taxon>
        <taxon>Planctomycetaceae</taxon>
        <taxon>Gimesia</taxon>
    </lineage>
</organism>
<dbReference type="InterPro" id="IPR045584">
    <property type="entry name" value="Pilin-like"/>
</dbReference>
<proteinExistence type="predicted"/>
<evidence type="ECO:0000313" key="2">
    <source>
        <dbReference type="EMBL" id="QDT25556.1"/>
    </source>
</evidence>
<evidence type="ECO:0000313" key="3">
    <source>
        <dbReference type="Proteomes" id="UP000315647"/>
    </source>
</evidence>
<sequence>MILMSRAEFGVVIGVMLLLIALVLPALQHSREEARQSMSKNNLKQIGLALYNYEDFHMALPYGGTIREDGVAMHGWLMGIMPFLNQNNFSNRLDYDQSWSSSVNEPVYIASIYCYQVPGVTADYTTTGLGLTHYLGNPNLLHRNRRVTFDQLERGTSYQWIAGEVAGNFQPWSYPFNWRPLGTKLCDGPHSFGHPAWDGGHLLRADGSVTFFSDQTAPEILKAFAEAPPVATREQTAVPDRTFDYGDFHWERVDLQSDLIAENIYVALVLRHYWETSLLINVYTAANRSPEERRNSKSQGDRLHFLLKIDASTDIAAALKATTLKDESSPQQFQANVKLLQEIQKEMTSSDSRQ</sequence>